<feature type="compositionally biased region" description="Polar residues" evidence="1">
    <location>
        <begin position="98"/>
        <end position="107"/>
    </location>
</feature>
<dbReference type="Proteomes" id="UP000521943">
    <property type="component" value="Unassembled WGS sequence"/>
</dbReference>
<dbReference type="AlphaFoldDB" id="A0A8H6HG77"/>
<proteinExistence type="predicted"/>
<protein>
    <submittedName>
        <fullName evidence="2">Uncharacterized protein</fullName>
    </submittedName>
</protein>
<dbReference type="EMBL" id="JACGCI010000102">
    <property type="protein sequence ID" value="KAF6745687.1"/>
    <property type="molecule type" value="Genomic_DNA"/>
</dbReference>
<name>A0A8H6HG77_9AGAR</name>
<sequence>MFEDSTKYLDVTHPDYDITEDPRWIEDSQGGLFHDCETMRGFDEYITEQRRLRGELVQGTFSPLVEVYSPTDGALPEPLVDLEASHINEESPSKVTEAASQAESTKSSSEDPEITSSWSYACDGGGNAIMWNKGAVFRDFDAFCEARGWHDKFPPRNIPPGTDSEKEEHDLRELQMVMISIRRRKMLSTTIRKRSKEHKARMRKRMHWYYRSLEKKAYRGSERLYSEMLTAIKQQESEIQLSKVIIEQEKKRIRDSLAEIALEKEYFFNRACEMRKRQERMGSFFEAFGILS</sequence>
<feature type="region of interest" description="Disordered" evidence="1">
    <location>
        <begin position="88"/>
        <end position="115"/>
    </location>
</feature>
<reference evidence="2 3" key="1">
    <citation type="submission" date="2020-07" db="EMBL/GenBank/DDBJ databases">
        <title>Comparative genomics of pyrophilous fungi reveals a link between fire events and developmental genes.</title>
        <authorList>
            <consortium name="DOE Joint Genome Institute"/>
            <person name="Steindorff A.S."/>
            <person name="Carver A."/>
            <person name="Calhoun S."/>
            <person name="Stillman K."/>
            <person name="Liu H."/>
            <person name="Lipzen A."/>
            <person name="Pangilinan J."/>
            <person name="Labutti K."/>
            <person name="Bruns T.D."/>
            <person name="Grigoriev I.V."/>
        </authorList>
    </citation>
    <scope>NUCLEOTIDE SEQUENCE [LARGE SCALE GENOMIC DNA]</scope>
    <source>
        <strain evidence="2 3">CBS 144469</strain>
    </source>
</reference>
<evidence type="ECO:0000313" key="3">
    <source>
        <dbReference type="Proteomes" id="UP000521943"/>
    </source>
</evidence>
<organism evidence="2 3">
    <name type="scientific">Ephemerocybe angulata</name>
    <dbReference type="NCBI Taxonomy" id="980116"/>
    <lineage>
        <taxon>Eukaryota</taxon>
        <taxon>Fungi</taxon>
        <taxon>Dikarya</taxon>
        <taxon>Basidiomycota</taxon>
        <taxon>Agaricomycotina</taxon>
        <taxon>Agaricomycetes</taxon>
        <taxon>Agaricomycetidae</taxon>
        <taxon>Agaricales</taxon>
        <taxon>Agaricineae</taxon>
        <taxon>Psathyrellaceae</taxon>
        <taxon>Ephemerocybe</taxon>
    </lineage>
</organism>
<evidence type="ECO:0000256" key="1">
    <source>
        <dbReference type="SAM" id="MobiDB-lite"/>
    </source>
</evidence>
<accession>A0A8H6HG77</accession>
<evidence type="ECO:0000313" key="2">
    <source>
        <dbReference type="EMBL" id="KAF6745687.1"/>
    </source>
</evidence>
<gene>
    <name evidence="2" type="ORF">DFP72DRAFT_1077225</name>
</gene>
<comment type="caution">
    <text evidence="2">The sequence shown here is derived from an EMBL/GenBank/DDBJ whole genome shotgun (WGS) entry which is preliminary data.</text>
</comment>
<keyword evidence="3" id="KW-1185">Reference proteome</keyword>